<dbReference type="Proteomes" id="UP000091857">
    <property type="component" value="Chromosome 8"/>
</dbReference>
<evidence type="ECO:0000313" key="2">
    <source>
        <dbReference type="Proteomes" id="UP000091857"/>
    </source>
</evidence>
<sequence length="729" mass="82626">MKNIVALSVAKSMVQLVKLSLKSCRMLMEIVGSEEDGTADEIVFSKMKTLELTDLQSLTSFCLGSCTFKFPSLQQVTVAYCPNLRIFCSGVLCTPKLQSVEVTSYNNLANKEWRWERNLNATIEQLYNEAVGFQRIWDLTLSNFPLLKEKWHAQVPFEYLRSLKKLVVECSFFSNAIPSNLLQHLCWLRVLVVQKCDSVEEVFDLEGLNADEVHFRLKESLSELHLIDLPRLRHVWNVDHIGILSFENLKLLKVHNCSNLTNIFTVSMALGVVNLQYLEVKRCSLMEQIITKVSDVEMMSDNTIFPSLQSLSLECLPNLSSFYSGCNVLKCPSLKKVEVVDCPKMELLPSRFYKEQDSNMIVEGNEEKVYDGDLDISVVAAFFGAKVAIQSLEELRVEWNNIKDKLGENSQAEYLSRLKVIELTCFAGESALLPSDFLRSLPSLKRLVLCNASVEEIILHHMNIGEEKYPQSLTWLKELKLSKLPELKHLVDEDSQPVPILQNLETLEVLECSRLEILVPSLVSFQNLVSLEVSKCHGLRNLITASAATNLVQLRRMNIKECESLQEIVRSEADGAEDDIGFNQLEYLGLNDLPCLTSFCSGNYAFNFPSLEKVMIRECYNMKIFAEQALSTPKLMRVQTGEKPYEWEWEGSLNSTIQAYYSWKWAVDVVSVPPSRNSEHKLTISPSSSFLFSCGRESTPFLGTVEAARAHSSVCKIISLSNLARNLVY</sequence>
<keyword evidence="2" id="KW-1185">Reference proteome</keyword>
<reference evidence="2" key="1">
    <citation type="journal article" date="2016" name="Nat. Biotechnol.">
        <title>Sequencing wild and cultivated cassava and related species reveals extensive interspecific hybridization and genetic diversity.</title>
        <authorList>
            <person name="Bredeson J.V."/>
            <person name="Lyons J.B."/>
            <person name="Prochnik S.E."/>
            <person name="Wu G.A."/>
            <person name="Ha C.M."/>
            <person name="Edsinger-Gonzales E."/>
            <person name="Grimwood J."/>
            <person name="Schmutz J."/>
            <person name="Rabbi I.Y."/>
            <person name="Egesi C."/>
            <person name="Nauluvula P."/>
            <person name="Lebot V."/>
            <person name="Ndunguru J."/>
            <person name="Mkamilo G."/>
            <person name="Bart R.S."/>
            <person name="Setter T.L."/>
            <person name="Gleadow R.M."/>
            <person name="Kulakow P."/>
            <person name="Ferguson M.E."/>
            <person name="Rounsley S."/>
            <person name="Rokhsar D.S."/>
        </authorList>
    </citation>
    <scope>NUCLEOTIDE SEQUENCE [LARGE SCALE GENOMIC DNA]</scope>
    <source>
        <strain evidence="2">cv. AM560-2</strain>
    </source>
</reference>
<name>A0ACB7HDA3_MANES</name>
<accession>A0ACB7HDA3</accession>
<organism evidence="1 2">
    <name type="scientific">Manihot esculenta</name>
    <name type="common">Cassava</name>
    <name type="synonym">Jatropha manihot</name>
    <dbReference type="NCBI Taxonomy" id="3983"/>
    <lineage>
        <taxon>Eukaryota</taxon>
        <taxon>Viridiplantae</taxon>
        <taxon>Streptophyta</taxon>
        <taxon>Embryophyta</taxon>
        <taxon>Tracheophyta</taxon>
        <taxon>Spermatophyta</taxon>
        <taxon>Magnoliopsida</taxon>
        <taxon>eudicotyledons</taxon>
        <taxon>Gunneridae</taxon>
        <taxon>Pentapetalae</taxon>
        <taxon>rosids</taxon>
        <taxon>fabids</taxon>
        <taxon>Malpighiales</taxon>
        <taxon>Euphorbiaceae</taxon>
        <taxon>Crotonoideae</taxon>
        <taxon>Manihoteae</taxon>
        <taxon>Manihot</taxon>
    </lineage>
</organism>
<comment type="caution">
    <text evidence="1">The sequence shown here is derived from an EMBL/GenBank/DDBJ whole genome shotgun (WGS) entry which is preliminary data.</text>
</comment>
<dbReference type="EMBL" id="CM004394">
    <property type="protein sequence ID" value="KAG8649970.1"/>
    <property type="molecule type" value="Genomic_DNA"/>
</dbReference>
<gene>
    <name evidence="1" type="ORF">MANES_08G163511v8</name>
</gene>
<protein>
    <submittedName>
        <fullName evidence="1">Uncharacterized protein</fullName>
    </submittedName>
</protein>
<evidence type="ECO:0000313" key="1">
    <source>
        <dbReference type="EMBL" id="KAG8649970.1"/>
    </source>
</evidence>
<proteinExistence type="predicted"/>